<dbReference type="SUPFAM" id="SSF55424">
    <property type="entry name" value="FAD/NAD-linked reductases, dimerisation (C-terminal) domain"/>
    <property type="match status" value="1"/>
</dbReference>
<name>A0A3B0XBP9_9ZZZZ</name>
<dbReference type="Gene3D" id="3.30.390.30">
    <property type="match status" value="1"/>
</dbReference>
<evidence type="ECO:0000313" key="2">
    <source>
        <dbReference type="EMBL" id="VAW54106.1"/>
    </source>
</evidence>
<dbReference type="AlphaFoldDB" id="A0A3B0XBP9"/>
<gene>
    <name evidence="2" type="ORF">MNBD_GAMMA07-757</name>
</gene>
<dbReference type="EMBL" id="UOFF01000051">
    <property type="protein sequence ID" value="VAW54106.1"/>
    <property type="molecule type" value="Genomic_DNA"/>
</dbReference>
<reference evidence="2" key="1">
    <citation type="submission" date="2018-06" db="EMBL/GenBank/DDBJ databases">
        <authorList>
            <person name="Zhirakovskaya E."/>
        </authorList>
    </citation>
    <scope>NUCLEOTIDE SEQUENCE</scope>
</reference>
<sequence length="80" mass="8208">MIFWSSAGKSVMLVEKGQGLGGTCLFEGAGELIGEAALLVKAGIPIEAIASAIHPHPTLSESFVMAVRNMLAQAAKPSAK</sequence>
<proteinExistence type="predicted"/>
<dbReference type="PRINTS" id="PR00411">
    <property type="entry name" value="PNDRDTASEI"/>
</dbReference>
<accession>A0A3B0XBP9</accession>
<organism evidence="2">
    <name type="scientific">hydrothermal vent metagenome</name>
    <dbReference type="NCBI Taxonomy" id="652676"/>
    <lineage>
        <taxon>unclassified sequences</taxon>
        <taxon>metagenomes</taxon>
        <taxon>ecological metagenomes</taxon>
    </lineage>
</organism>
<feature type="domain" description="Pyridine nucleotide-disulphide oxidoreductase dimerisation" evidence="1">
    <location>
        <begin position="11"/>
        <end position="66"/>
    </location>
</feature>
<dbReference type="Pfam" id="PF02852">
    <property type="entry name" value="Pyr_redox_dim"/>
    <property type="match status" value="1"/>
</dbReference>
<evidence type="ECO:0000259" key="1">
    <source>
        <dbReference type="Pfam" id="PF02852"/>
    </source>
</evidence>
<dbReference type="InterPro" id="IPR016156">
    <property type="entry name" value="FAD/NAD-linked_Rdtase_dimer_sf"/>
</dbReference>
<dbReference type="InterPro" id="IPR004099">
    <property type="entry name" value="Pyr_nucl-diS_OxRdtase_dimer"/>
</dbReference>
<protein>
    <recommendedName>
        <fullName evidence="1">Pyridine nucleotide-disulphide oxidoreductase dimerisation domain-containing protein</fullName>
    </recommendedName>
</protein>